<dbReference type="Gene3D" id="1.20.150.20">
    <property type="entry name" value="ATP synthase alpha/beta chain, C-terminal domain"/>
    <property type="match status" value="1"/>
</dbReference>
<dbReference type="InterPro" id="IPR038376">
    <property type="entry name" value="ATP_synth_asu_C_sf"/>
</dbReference>
<feature type="domain" description="ATP synthase alpha subunit C-terminal" evidence="13">
    <location>
        <begin position="369"/>
        <end position="494"/>
    </location>
</feature>
<reference evidence="15 16" key="1">
    <citation type="submission" date="2017-09" db="EMBL/GenBank/DDBJ databases">
        <title>Depth-based differentiation of microbial function through sediment-hosted aquifers and enrichment of novel symbionts in the deep terrestrial subsurface.</title>
        <authorList>
            <person name="Probst A.J."/>
            <person name="Ladd B."/>
            <person name="Jarett J.K."/>
            <person name="Geller-Mcgrath D.E."/>
            <person name="Sieber C.M."/>
            <person name="Emerson J.B."/>
            <person name="Anantharaman K."/>
            <person name="Thomas B.C."/>
            <person name="Malmstrom R."/>
            <person name="Stieglmeier M."/>
            <person name="Klingl A."/>
            <person name="Woyke T."/>
            <person name="Ryan C.M."/>
            <person name="Banfield J.F."/>
        </authorList>
    </citation>
    <scope>NUCLEOTIDE SEQUENCE [LARGE SCALE GENOMIC DNA]</scope>
    <source>
        <strain evidence="15">CG22_combo_CG10-13_8_21_14_all_47_17</strain>
    </source>
</reference>
<dbReference type="InterPro" id="IPR000793">
    <property type="entry name" value="ATP_synth_asu_C"/>
</dbReference>
<dbReference type="PANTHER" id="PTHR48082">
    <property type="entry name" value="ATP SYNTHASE SUBUNIT ALPHA, MITOCHONDRIAL"/>
    <property type="match status" value="1"/>
</dbReference>
<dbReference type="Gene3D" id="3.40.50.300">
    <property type="entry name" value="P-loop containing nucleotide triphosphate hydrolases"/>
    <property type="match status" value="1"/>
</dbReference>
<comment type="function">
    <text evidence="11">Produces ATP from ADP in the presence of a proton gradient across the membrane. The alpha chain is a regulatory subunit.</text>
</comment>
<dbReference type="Proteomes" id="UP000231581">
    <property type="component" value="Unassembled WGS sequence"/>
</dbReference>
<sequence length="497" mass="54057">MQAFLDAIDTALASSEGKTSTTRRAGIIRSAKDGIIDVAGLSGLRLGEILEVKEAKAKALVMQIERDSALAVVLQGDEDIKEGQAASPSGELLSFPATNDLIGRVVNPLGEPLDEKPALVTKEFRPLEAIAPGVMTRSPVDAPVQTGILTIDALIPVGRGQRELIIGDRQTGKTTIAIDTILNQKDQDMVCVYVAIGQRDAKTAQVVETLREYGALDYTFVVNASADTPAVLQFLAPYAGIAAAEHFLHQGKDVLVVYDDLSKHAVAYRELSLLLRKPPGREAYPGDVFYIHSRLLERSVRLDKEFGGGSITALPIIETQAGDVSAYIPTNVISITDGQIFLDTTLFYRGVRPAVNVGISVSRVGSSAQTHLIKKVSGTTKLDLAQYDELQAFSQFASELDESTKKLLTRGERTVEALKQRPHEPLALWKEATILWAAKEGYLDSLTKEEVQPALQNMLVEFETKQAALVDKMQNGKELSDEVKKDLDEAVRAFFSK</sequence>
<dbReference type="NCBIfam" id="NF009884">
    <property type="entry name" value="PRK13343.1"/>
    <property type="match status" value="1"/>
</dbReference>
<keyword evidence="9 11" id="KW-0139">CF(1)</keyword>
<evidence type="ECO:0000313" key="16">
    <source>
        <dbReference type="Proteomes" id="UP000231581"/>
    </source>
</evidence>
<evidence type="ECO:0000256" key="9">
    <source>
        <dbReference type="ARBA" id="ARBA00023196"/>
    </source>
</evidence>
<dbReference type="InterPro" id="IPR000194">
    <property type="entry name" value="ATPase_F1/V1/A1_a/bsu_nucl-bd"/>
</dbReference>
<dbReference type="HAMAP" id="MF_01346">
    <property type="entry name" value="ATP_synth_alpha_bact"/>
    <property type="match status" value="1"/>
</dbReference>
<dbReference type="PANTHER" id="PTHR48082:SF2">
    <property type="entry name" value="ATP SYNTHASE SUBUNIT ALPHA, MITOCHONDRIAL"/>
    <property type="match status" value="1"/>
</dbReference>
<comment type="subcellular location">
    <subcellularLocation>
        <location evidence="11">Cell membrane</location>
        <topology evidence="11">Peripheral membrane protein</topology>
    </subcellularLocation>
    <subcellularLocation>
        <location evidence="1">Membrane</location>
    </subcellularLocation>
</comment>
<gene>
    <name evidence="11" type="primary">atpA</name>
    <name evidence="15" type="ORF">COX00_00450</name>
</gene>
<evidence type="ECO:0000256" key="10">
    <source>
        <dbReference type="ARBA" id="ARBA00023310"/>
    </source>
</evidence>
<dbReference type="GO" id="GO:0005524">
    <property type="term" value="F:ATP binding"/>
    <property type="evidence" value="ECO:0007669"/>
    <property type="project" value="UniProtKB-UniRule"/>
</dbReference>
<dbReference type="InterPro" id="IPR005294">
    <property type="entry name" value="ATP_synth_F1_asu"/>
</dbReference>
<dbReference type="InterPro" id="IPR027417">
    <property type="entry name" value="P-loop_NTPase"/>
</dbReference>
<dbReference type="FunFam" id="3.40.50.300:FF:000002">
    <property type="entry name" value="ATP synthase subunit alpha"/>
    <property type="match status" value="1"/>
</dbReference>
<keyword evidence="11" id="KW-0375">Hydrogen ion transport</keyword>
<dbReference type="Gene3D" id="2.40.30.20">
    <property type="match status" value="1"/>
</dbReference>
<proteinExistence type="inferred from homology"/>
<evidence type="ECO:0000256" key="2">
    <source>
        <dbReference type="ARBA" id="ARBA00008936"/>
    </source>
</evidence>
<dbReference type="GO" id="GO:0045259">
    <property type="term" value="C:proton-transporting ATP synthase complex"/>
    <property type="evidence" value="ECO:0007669"/>
    <property type="project" value="UniProtKB-KW"/>
</dbReference>
<dbReference type="InterPro" id="IPR023366">
    <property type="entry name" value="ATP_synth_asu-like_sf"/>
</dbReference>
<organism evidence="15 16">
    <name type="scientific">Candidatus Uhrbacteria bacterium CG22_combo_CG10-13_8_21_14_all_47_17</name>
    <dbReference type="NCBI Taxonomy" id="1975041"/>
    <lineage>
        <taxon>Bacteria</taxon>
        <taxon>Candidatus Uhriibacteriota</taxon>
    </lineage>
</organism>
<dbReference type="NCBIfam" id="TIGR00962">
    <property type="entry name" value="atpA"/>
    <property type="match status" value="1"/>
</dbReference>
<keyword evidence="11" id="KW-1003">Cell membrane</keyword>
<evidence type="ECO:0000256" key="7">
    <source>
        <dbReference type="ARBA" id="ARBA00023065"/>
    </source>
</evidence>
<keyword evidence="7 11" id="KW-0406">Ion transport</keyword>
<evidence type="ECO:0000256" key="4">
    <source>
        <dbReference type="ARBA" id="ARBA00022741"/>
    </source>
</evidence>
<dbReference type="GO" id="GO:0046933">
    <property type="term" value="F:proton-transporting ATP synthase activity, rotational mechanism"/>
    <property type="evidence" value="ECO:0007669"/>
    <property type="project" value="UniProtKB-UniRule"/>
</dbReference>
<dbReference type="EMBL" id="PCSZ01000011">
    <property type="protein sequence ID" value="PIP60956.1"/>
    <property type="molecule type" value="Genomic_DNA"/>
</dbReference>
<evidence type="ECO:0000256" key="1">
    <source>
        <dbReference type="ARBA" id="ARBA00004370"/>
    </source>
</evidence>
<evidence type="ECO:0000256" key="6">
    <source>
        <dbReference type="ARBA" id="ARBA00022967"/>
    </source>
</evidence>
<feature type="domain" description="ATPase F1/V1/A1 complex alpha/beta subunit nucleotide-binding" evidence="12">
    <location>
        <begin position="147"/>
        <end position="362"/>
    </location>
</feature>
<protein>
    <recommendedName>
        <fullName evidence="11">ATP synthase subunit alpha</fullName>
        <ecNumber evidence="11">7.1.2.2</ecNumber>
    </recommendedName>
    <alternativeName>
        <fullName evidence="11">ATP synthase F1 sector subunit alpha</fullName>
    </alternativeName>
    <alternativeName>
        <fullName evidence="11">F-ATPase subunit alpha</fullName>
    </alternativeName>
</protein>
<dbReference type="GO" id="GO:0005886">
    <property type="term" value="C:plasma membrane"/>
    <property type="evidence" value="ECO:0007669"/>
    <property type="project" value="UniProtKB-SubCell"/>
</dbReference>
<dbReference type="AlphaFoldDB" id="A0A2H0BTD7"/>
<keyword evidence="8 11" id="KW-0472">Membrane</keyword>
<evidence type="ECO:0000259" key="14">
    <source>
        <dbReference type="Pfam" id="PF02874"/>
    </source>
</evidence>
<dbReference type="Pfam" id="PF02874">
    <property type="entry name" value="ATP-synt_ab_N"/>
    <property type="match status" value="1"/>
</dbReference>
<comment type="similarity">
    <text evidence="2 11">Belongs to the ATPase alpha/beta chains family.</text>
</comment>
<dbReference type="CDD" id="cd18113">
    <property type="entry name" value="ATP-synt_F1_alpha_C"/>
    <property type="match status" value="1"/>
</dbReference>
<dbReference type="SUPFAM" id="SSF50615">
    <property type="entry name" value="N-terminal domain of alpha and beta subunits of F1 ATP synthase"/>
    <property type="match status" value="1"/>
</dbReference>
<feature type="site" description="Required for activity" evidence="11">
    <location>
        <position position="360"/>
    </location>
</feature>
<feature type="domain" description="ATPase F1/V1/A1 complex alpha/beta subunit N-terminal" evidence="14">
    <location>
        <begin position="35"/>
        <end position="86"/>
    </location>
</feature>
<dbReference type="Pfam" id="PF00306">
    <property type="entry name" value="ATP-synt_ab_C"/>
    <property type="match status" value="1"/>
</dbReference>
<evidence type="ECO:0000259" key="12">
    <source>
        <dbReference type="Pfam" id="PF00006"/>
    </source>
</evidence>
<keyword evidence="4 11" id="KW-0547">Nucleotide-binding</keyword>
<comment type="catalytic activity">
    <reaction evidence="11">
        <text>ATP + H2O + 4 H(+)(in) = ADP + phosphate + 5 H(+)(out)</text>
        <dbReference type="Rhea" id="RHEA:57720"/>
        <dbReference type="ChEBI" id="CHEBI:15377"/>
        <dbReference type="ChEBI" id="CHEBI:15378"/>
        <dbReference type="ChEBI" id="CHEBI:30616"/>
        <dbReference type="ChEBI" id="CHEBI:43474"/>
        <dbReference type="ChEBI" id="CHEBI:456216"/>
        <dbReference type="EC" id="7.1.2.2"/>
    </reaction>
</comment>
<dbReference type="EC" id="7.1.2.2" evidence="11"/>
<dbReference type="InterPro" id="IPR020003">
    <property type="entry name" value="ATPase_a/bsu_AS"/>
</dbReference>
<evidence type="ECO:0000256" key="8">
    <source>
        <dbReference type="ARBA" id="ARBA00023136"/>
    </source>
</evidence>
<dbReference type="GO" id="GO:0043531">
    <property type="term" value="F:ADP binding"/>
    <property type="evidence" value="ECO:0007669"/>
    <property type="project" value="TreeGrafter"/>
</dbReference>
<evidence type="ECO:0000313" key="15">
    <source>
        <dbReference type="EMBL" id="PIP60956.1"/>
    </source>
</evidence>
<evidence type="ECO:0000256" key="3">
    <source>
        <dbReference type="ARBA" id="ARBA00022448"/>
    </source>
</evidence>
<keyword evidence="6 11" id="KW-1278">Translocase</keyword>
<evidence type="ECO:0000259" key="13">
    <source>
        <dbReference type="Pfam" id="PF00306"/>
    </source>
</evidence>
<evidence type="ECO:0000256" key="11">
    <source>
        <dbReference type="HAMAP-Rule" id="MF_01346"/>
    </source>
</evidence>
<comment type="caution">
    <text evidence="15">The sequence shown here is derived from an EMBL/GenBank/DDBJ whole genome shotgun (WGS) entry which is preliminary data.</text>
</comment>
<dbReference type="InterPro" id="IPR036121">
    <property type="entry name" value="ATPase_F1/V1/A1_a/bsu_N_sf"/>
</dbReference>
<dbReference type="InterPro" id="IPR033732">
    <property type="entry name" value="ATP_synth_F1_a_nt-bd_dom"/>
</dbReference>
<dbReference type="Pfam" id="PF00006">
    <property type="entry name" value="ATP-synt_ab"/>
    <property type="match status" value="1"/>
</dbReference>
<feature type="binding site" evidence="11">
    <location>
        <begin position="167"/>
        <end position="174"/>
    </location>
    <ligand>
        <name>ATP</name>
        <dbReference type="ChEBI" id="CHEBI:30616"/>
    </ligand>
</feature>
<name>A0A2H0BTD7_9BACT</name>
<keyword evidence="3 11" id="KW-0813">Transport</keyword>
<dbReference type="SUPFAM" id="SSF47917">
    <property type="entry name" value="C-terminal domain of alpha and beta subunits of F1 ATP synthase"/>
    <property type="match status" value="1"/>
</dbReference>
<keyword evidence="5 11" id="KW-0067">ATP-binding</keyword>
<evidence type="ECO:0000256" key="5">
    <source>
        <dbReference type="ARBA" id="ARBA00022840"/>
    </source>
</evidence>
<dbReference type="PROSITE" id="PS00152">
    <property type="entry name" value="ATPASE_ALPHA_BETA"/>
    <property type="match status" value="1"/>
</dbReference>
<accession>A0A2H0BTD7</accession>
<dbReference type="InterPro" id="IPR004100">
    <property type="entry name" value="ATPase_F1/V1/A1_a/bsu_N"/>
</dbReference>
<dbReference type="SUPFAM" id="SSF52540">
    <property type="entry name" value="P-loop containing nucleoside triphosphate hydrolases"/>
    <property type="match status" value="1"/>
</dbReference>
<dbReference type="CDD" id="cd01132">
    <property type="entry name" value="F1-ATPase_alpha_CD"/>
    <property type="match status" value="1"/>
</dbReference>
<keyword evidence="10 11" id="KW-0066">ATP synthesis</keyword>